<accession>A0A8C4QBH4</accession>
<sequence length="123" mass="13584">MYICQNWICFHSSFFGKDIKLIIPVTSVLAIKKRRSALLVPNALSIKTATEKHNFISFLTRDSAYKALLSVCQLEEVGGETSTLTPLSQPELFDASSVSTNLTSLSSPTLFLNSLMFSHITPI</sequence>
<feature type="domain" description="GRAM" evidence="1">
    <location>
        <begin position="1"/>
        <end position="73"/>
    </location>
</feature>
<dbReference type="PANTHER" id="PTHR46645">
    <property type="entry name" value="GRAM DOMAIN-CONTAINING PROTEIN 2B-RELATED"/>
    <property type="match status" value="1"/>
</dbReference>
<evidence type="ECO:0000313" key="3">
    <source>
        <dbReference type="Proteomes" id="UP000694388"/>
    </source>
</evidence>
<dbReference type="Ensembl" id="ENSEBUT00000013565.1">
    <property type="protein sequence ID" value="ENSEBUP00000012989.1"/>
    <property type="gene ID" value="ENSEBUG00000008227.1"/>
</dbReference>
<dbReference type="AlphaFoldDB" id="A0A8C4QBH4"/>
<protein>
    <recommendedName>
        <fullName evidence="1">GRAM domain-containing protein</fullName>
    </recommendedName>
</protein>
<dbReference type="PANTHER" id="PTHR46645:SF2">
    <property type="entry name" value="GRAM DOMAIN-CONTAINING PROTEIN 2B"/>
    <property type="match status" value="1"/>
</dbReference>
<keyword evidence="3" id="KW-1185">Reference proteome</keyword>
<dbReference type="Ensembl" id="ENSEBUT00000013573.1">
    <property type="protein sequence ID" value="ENSEBUP00000012997.1"/>
    <property type="gene ID" value="ENSEBUG00000008227.1"/>
</dbReference>
<dbReference type="Proteomes" id="UP000694388">
    <property type="component" value="Unplaced"/>
</dbReference>
<evidence type="ECO:0000259" key="1">
    <source>
        <dbReference type="Pfam" id="PF02893"/>
    </source>
</evidence>
<dbReference type="Pfam" id="PF02893">
    <property type="entry name" value="GRAM"/>
    <property type="match status" value="1"/>
</dbReference>
<dbReference type="Gene3D" id="2.30.29.30">
    <property type="entry name" value="Pleckstrin-homology domain (PH domain)/Phosphotyrosine-binding domain (PTB)"/>
    <property type="match status" value="1"/>
</dbReference>
<dbReference type="GeneTree" id="ENSGT00940000156980"/>
<evidence type="ECO:0000313" key="2">
    <source>
        <dbReference type="Ensembl" id="ENSEBUP00000012997.1"/>
    </source>
</evidence>
<dbReference type="OMA" id="WICFFAN"/>
<dbReference type="InterPro" id="IPR011993">
    <property type="entry name" value="PH-like_dom_sf"/>
</dbReference>
<dbReference type="InterPro" id="IPR052633">
    <property type="entry name" value="GRAM_domain_protein_2B"/>
</dbReference>
<organism evidence="2 3">
    <name type="scientific">Eptatretus burgeri</name>
    <name type="common">Inshore hagfish</name>
    <dbReference type="NCBI Taxonomy" id="7764"/>
    <lineage>
        <taxon>Eukaryota</taxon>
        <taxon>Metazoa</taxon>
        <taxon>Chordata</taxon>
        <taxon>Craniata</taxon>
        <taxon>Vertebrata</taxon>
        <taxon>Cyclostomata</taxon>
        <taxon>Myxini</taxon>
        <taxon>Myxiniformes</taxon>
        <taxon>Myxinidae</taxon>
        <taxon>Eptatretinae</taxon>
        <taxon>Eptatretus</taxon>
    </lineage>
</organism>
<name>A0A8C4QBH4_EPTBU</name>
<proteinExistence type="predicted"/>
<dbReference type="InterPro" id="IPR004182">
    <property type="entry name" value="GRAM"/>
</dbReference>
<reference evidence="2" key="1">
    <citation type="submission" date="2025-05" db="UniProtKB">
        <authorList>
            <consortium name="Ensembl"/>
        </authorList>
    </citation>
    <scope>IDENTIFICATION</scope>
</reference>
<dbReference type="GO" id="GO:0005881">
    <property type="term" value="C:cytoplasmic microtubule"/>
    <property type="evidence" value="ECO:0007669"/>
    <property type="project" value="TreeGrafter"/>
</dbReference>